<gene>
    <name evidence="2" type="ORF">CB0940_08039</name>
    <name evidence="3" type="ORF">RHO25_009241</name>
</gene>
<dbReference type="EMBL" id="LKMD01000104">
    <property type="protein sequence ID" value="PIA94789.1"/>
    <property type="molecule type" value="Genomic_DNA"/>
</dbReference>
<accession>A0A2G5HQI8</accession>
<proteinExistence type="predicted"/>
<protein>
    <submittedName>
        <fullName evidence="2">Uncharacterized protein</fullName>
    </submittedName>
</protein>
<evidence type="ECO:0000313" key="4">
    <source>
        <dbReference type="Proteomes" id="UP000230605"/>
    </source>
</evidence>
<reference evidence="3 5" key="2">
    <citation type="submission" date="2023-09" db="EMBL/GenBank/DDBJ databases">
        <title>Complete-Gapless Cercospora beticola genome.</title>
        <authorList>
            <person name="Wyatt N.A."/>
            <person name="Spanner R.E."/>
            <person name="Bolton M.D."/>
        </authorList>
    </citation>
    <scope>NUCLEOTIDE SEQUENCE [LARGE SCALE GENOMIC DNA]</scope>
    <source>
        <strain evidence="3">Cb09-40</strain>
    </source>
</reference>
<dbReference type="Proteomes" id="UP000230605">
    <property type="component" value="Chromosome 6"/>
</dbReference>
<feature type="compositionally biased region" description="Basic residues" evidence="1">
    <location>
        <begin position="35"/>
        <end position="44"/>
    </location>
</feature>
<feature type="region of interest" description="Disordered" evidence="1">
    <location>
        <begin position="1"/>
        <end position="138"/>
    </location>
</feature>
<feature type="compositionally biased region" description="Low complexity" evidence="1">
    <location>
        <begin position="181"/>
        <end position="221"/>
    </location>
</feature>
<evidence type="ECO:0000256" key="1">
    <source>
        <dbReference type="SAM" id="MobiDB-lite"/>
    </source>
</evidence>
<dbReference type="EMBL" id="CP134189">
    <property type="protein sequence ID" value="WPB04595.1"/>
    <property type="molecule type" value="Genomic_DNA"/>
</dbReference>
<dbReference type="Proteomes" id="UP001302367">
    <property type="component" value="Chromosome 6"/>
</dbReference>
<feature type="region of interest" description="Disordered" evidence="1">
    <location>
        <begin position="513"/>
        <end position="533"/>
    </location>
</feature>
<feature type="compositionally biased region" description="Polar residues" evidence="1">
    <location>
        <begin position="719"/>
        <end position="729"/>
    </location>
</feature>
<keyword evidence="5" id="KW-1185">Reference proteome</keyword>
<sequence>MAELTNSYSTAAEARAAARSAYARHSEDHATPTRRPSRRSRHSQGSHFELARRRSTRSNASTSTQKQEPAAVLSITTVTTSIPEAAGVSTPRAPQSEPSPKETFGLDEQPADVTASPDTPAARTVHTNTPTPTPRHFSINIKGRLKQVFRKSTPAPIVPVAPPTSPDPAYNEPPDAPSDAPPDTVQAAVPAEEPPANNAISEPEPFSRPYSTSTRSRVTSWTNSTIAAVSSIRSRRRPSHQLELAAQPLPESTGQDLRKKSSFFVSPVRSRTQPDVLAEPILEANSRELRKKGSFFGGPVRNRLHRGSRADLKESSEESMGLYSALQKRIRPAKSERAMSRQRLTTPLDASELEDTTLFEPTLPTIRTITPEPGTRAAYVPSPVTEVVSPGSSLKRRSALRVPHARADVISPSVYSRGTDGVSLRPLSPEGDEGTTTILITGREVRRYSISPAKPQSRHHRGNGSGSWRKWLSDEMRTSLGTTGPGYQSLNVPGDEQYLQARRTPSPAMQYFAQDSPSPARSHTVHHGAHGSGTWRKWLSDEMRTTLGNTDQQFRLLNSEKLRPRSISPLSEAADDPARSRSRASSIVSTMNDRYPRIAPSPASLRDQQVVLPSFRPPSRSSHAEIPRPPTRQSIGEPMRPPSGLGQPIHARLPSRNRPLHTFGSKENVRPPSISSRAPESPLPALSSSQWLATGSQHRKRTEVRKPSLKDAVMKPSLSRLSARQSTFSMREPPLRDGYQKPASLTRQSMMEMRDSATRRSPGQHMVTDWLNERKGREGVLGNRQRAELEDTSVSAFL</sequence>
<feature type="region of interest" description="Disordered" evidence="1">
    <location>
        <begin position="155"/>
        <end position="221"/>
    </location>
</feature>
<dbReference type="OrthoDB" id="9975114at2759"/>
<feature type="compositionally biased region" description="Low complexity" evidence="1">
    <location>
        <begin position="7"/>
        <end position="23"/>
    </location>
</feature>
<feature type="region of interest" description="Disordered" evidence="1">
    <location>
        <begin position="567"/>
        <end position="741"/>
    </location>
</feature>
<evidence type="ECO:0000313" key="3">
    <source>
        <dbReference type="EMBL" id="WPB04595.1"/>
    </source>
</evidence>
<organism evidence="2 4">
    <name type="scientific">Cercospora beticola</name>
    <name type="common">Sugarbeet leaf spot fungus</name>
    <dbReference type="NCBI Taxonomy" id="122368"/>
    <lineage>
        <taxon>Eukaryota</taxon>
        <taxon>Fungi</taxon>
        <taxon>Dikarya</taxon>
        <taxon>Ascomycota</taxon>
        <taxon>Pezizomycotina</taxon>
        <taxon>Dothideomycetes</taxon>
        <taxon>Dothideomycetidae</taxon>
        <taxon>Mycosphaerellales</taxon>
        <taxon>Mycosphaerellaceae</taxon>
        <taxon>Cercospora</taxon>
    </lineage>
</organism>
<feature type="compositionally biased region" description="Pro residues" evidence="1">
    <location>
        <begin position="156"/>
        <end position="166"/>
    </location>
</feature>
<feature type="compositionally biased region" description="Low complexity" evidence="1">
    <location>
        <begin position="675"/>
        <end position="689"/>
    </location>
</feature>
<reference evidence="2 4" key="1">
    <citation type="submission" date="2015-10" db="EMBL/GenBank/DDBJ databases">
        <title>The cercosporin biosynthetic gene cluster was horizontally transferred to several fungal lineages and shown to be expanded in Cercospora beticola based on microsynteny with recipient genomes.</title>
        <authorList>
            <person name="De Jonge R."/>
            <person name="Ebert M.K."/>
            <person name="Suttle J.C."/>
            <person name="Jurick Ii W.M."/>
            <person name="Secor G.A."/>
            <person name="Thomma B.P."/>
            <person name="Van De Peer Y."/>
            <person name="Bolton M.D."/>
        </authorList>
    </citation>
    <scope>NUCLEOTIDE SEQUENCE [LARGE SCALE GENOMIC DNA]</scope>
    <source>
        <strain evidence="2 4">09-40</strain>
    </source>
</reference>
<dbReference type="AlphaFoldDB" id="A0A2G5HQI8"/>
<evidence type="ECO:0000313" key="2">
    <source>
        <dbReference type="EMBL" id="PIA94789.1"/>
    </source>
</evidence>
<feature type="compositionally biased region" description="Basic and acidic residues" evidence="1">
    <location>
        <begin position="704"/>
        <end position="713"/>
    </location>
</feature>
<name>A0A2G5HQI8_CERBT</name>
<evidence type="ECO:0000313" key="5">
    <source>
        <dbReference type="Proteomes" id="UP001302367"/>
    </source>
</evidence>